<evidence type="ECO:0000313" key="2">
    <source>
        <dbReference type="EMBL" id="KKL94946.1"/>
    </source>
</evidence>
<reference evidence="2" key="1">
    <citation type="journal article" date="2015" name="Nature">
        <title>Complex archaea that bridge the gap between prokaryotes and eukaryotes.</title>
        <authorList>
            <person name="Spang A."/>
            <person name="Saw J.H."/>
            <person name="Jorgensen S.L."/>
            <person name="Zaremba-Niedzwiedzka K."/>
            <person name="Martijn J."/>
            <person name="Lind A.E."/>
            <person name="van Eijk R."/>
            <person name="Schleper C."/>
            <person name="Guy L."/>
            <person name="Ettema T.J."/>
        </authorList>
    </citation>
    <scope>NUCLEOTIDE SEQUENCE</scope>
</reference>
<dbReference type="EMBL" id="LAZR01018797">
    <property type="protein sequence ID" value="KKL94946.1"/>
    <property type="molecule type" value="Genomic_DNA"/>
</dbReference>
<comment type="caution">
    <text evidence="2">The sequence shown here is derived from an EMBL/GenBank/DDBJ whole genome shotgun (WGS) entry which is preliminary data.</text>
</comment>
<evidence type="ECO:0000313" key="1">
    <source>
        <dbReference type="EMBL" id="KKL85702.1"/>
    </source>
</evidence>
<dbReference type="AlphaFoldDB" id="A0A0F9GWC1"/>
<name>A0A0F9GWC1_9ZZZZ</name>
<proteinExistence type="predicted"/>
<dbReference type="EMBL" id="LAZR01021333">
    <property type="protein sequence ID" value="KKL85702.1"/>
    <property type="molecule type" value="Genomic_DNA"/>
</dbReference>
<gene>
    <name evidence="2" type="ORF">LCGC14_1859590</name>
    <name evidence="1" type="ORF">LCGC14_1952100</name>
</gene>
<protein>
    <submittedName>
        <fullName evidence="2">Uncharacterized protein</fullName>
    </submittedName>
</protein>
<accession>A0A0F9GWC1</accession>
<organism evidence="2">
    <name type="scientific">marine sediment metagenome</name>
    <dbReference type="NCBI Taxonomy" id="412755"/>
    <lineage>
        <taxon>unclassified sequences</taxon>
        <taxon>metagenomes</taxon>
        <taxon>ecological metagenomes</taxon>
    </lineage>
</organism>
<sequence length="71" mass="7803">MSELYPGIKAKHAIITPNCRRVQGGEAEAFRIAAARLQSEYGRLLAFSANSSANFHLILTVEREQAEGGER</sequence>